<dbReference type="SUPFAM" id="SSF55073">
    <property type="entry name" value="Nucleotide cyclase"/>
    <property type="match status" value="1"/>
</dbReference>
<dbReference type="SUPFAM" id="SSF48452">
    <property type="entry name" value="TPR-like"/>
    <property type="match status" value="1"/>
</dbReference>
<dbReference type="GO" id="GO:0009190">
    <property type="term" value="P:cyclic nucleotide biosynthetic process"/>
    <property type="evidence" value="ECO:0007669"/>
    <property type="project" value="InterPro"/>
</dbReference>
<dbReference type="CDD" id="cd07302">
    <property type="entry name" value="CHD"/>
    <property type="match status" value="1"/>
</dbReference>
<dbReference type="SMART" id="SM00044">
    <property type="entry name" value="CYCc"/>
    <property type="match status" value="1"/>
</dbReference>
<dbReference type="Proteomes" id="UP000501534">
    <property type="component" value="Chromosome"/>
</dbReference>
<keyword evidence="1" id="KW-0547">Nucleotide-binding</keyword>
<dbReference type="Pfam" id="PF00211">
    <property type="entry name" value="Guanylate_cyc"/>
    <property type="match status" value="1"/>
</dbReference>
<dbReference type="InterPro" id="IPR029787">
    <property type="entry name" value="Nucleotide_cyclase"/>
</dbReference>
<gene>
    <name evidence="4" type="ORF">DSM104443_01507</name>
</gene>
<name>A0A6M4GVS0_9PROT</name>
<dbReference type="GO" id="GO:0035556">
    <property type="term" value="P:intracellular signal transduction"/>
    <property type="evidence" value="ECO:0007669"/>
    <property type="project" value="InterPro"/>
</dbReference>
<evidence type="ECO:0000256" key="2">
    <source>
        <dbReference type="ARBA" id="ARBA00022840"/>
    </source>
</evidence>
<accession>A0A6M4GVS0</accession>
<protein>
    <recommendedName>
        <fullName evidence="3">Guanylate cyclase domain-containing protein</fullName>
    </recommendedName>
</protein>
<evidence type="ECO:0000313" key="4">
    <source>
        <dbReference type="EMBL" id="QJR10443.1"/>
    </source>
</evidence>
<dbReference type="Pfam" id="PF13191">
    <property type="entry name" value="AAA_16"/>
    <property type="match status" value="1"/>
</dbReference>
<evidence type="ECO:0000313" key="5">
    <source>
        <dbReference type="Proteomes" id="UP000501534"/>
    </source>
</evidence>
<proteinExistence type="predicted"/>
<dbReference type="AlphaFoldDB" id="A0A6M4GVS0"/>
<organism evidence="4 5">
    <name type="scientific">Usitatibacter rugosus</name>
    <dbReference type="NCBI Taxonomy" id="2732067"/>
    <lineage>
        <taxon>Bacteria</taxon>
        <taxon>Pseudomonadati</taxon>
        <taxon>Pseudomonadota</taxon>
        <taxon>Betaproteobacteria</taxon>
        <taxon>Nitrosomonadales</taxon>
        <taxon>Usitatibacteraceae</taxon>
        <taxon>Usitatibacter</taxon>
    </lineage>
</organism>
<keyword evidence="2" id="KW-0067">ATP-binding</keyword>
<dbReference type="PANTHER" id="PTHR16305:SF28">
    <property type="entry name" value="GUANYLATE CYCLASE DOMAIN-CONTAINING PROTEIN"/>
    <property type="match status" value="1"/>
</dbReference>
<dbReference type="Gene3D" id="3.40.50.300">
    <property type="entry name" value="P-loop containing nucleotide triphosphate hydrolases"/>
    <property type="match status" value="1"/>
</dbReference>
<dbReference type="EMBL" id="CP053069">
    <property type="protein sequence ID" value="QJR10443.1"/>
    <property type="molecule type" value="Genomic_DNA"/>
</dbReference>
<dbReference type="PROSITE" id="PS50125">
    <property type="entry name" value="GUANYLATE_CYCLASE_2"/>
    <property type="match status" value="1"/>
</dbReference>
<dbReference type="SUPFAM" id="SSF52540">
    <property type="entry name" value="P-loop containing nucleoside triphosphate hydrolases"/>
    <property type="match status" value="1"/>
</dbReference>
<sequence>MTDIPANGGGIRCPGCGSFERLPRRFCGECGFDFHKSMAHAAERRSLTVMFCDLVGSTALSERLDPEELGEVILAYRDVVSNATTSFGGFVARYVGDGIVAYFGYPRAHDDDPVRALHAALETVERVRRISERGTHIQVRVGVHTGLVVVGDLARGTAREEAGVLGETPNVSARLMSLAPPDGVLVSGVTQALASASFNFRDVGDTPIRGLSRPVRIFELLSAARVAPGSLGATPHVTPLANRTEELALLEARWHDALEGKGQAVAISGEPGIGKSRLVRAFADNLAGSDHLKMSFQCSPFFTNSAFHPVVDFLTRWLDKSDENPLEQLAYIVDSIGMDPAEVVPAMAALLSLPHSPRYPAPQVTGRVQRDLTMAFLSEWLMRLAADRATVIVIEDLHWADASTLELVTSLLDKLGDARILLLAAFRPQFQHPWGAHKLVANLRLDRLTAPHVHEMIALVTAGDPLSAALREQVALRTDGVPLFIEELTRAVLESPTLRDAAAPAPGQGELEIPISLHATLMARLDSMNAAKRVAQRASVLGREFSHGLLVATIDLPEAELEQGLTQLVDAELLFRFGTPPAATYLFKHSMIQETAYRSLLRTQRRDYHAMIADGLVKGFPGICEGQPELVAHHLTEARRPQEAAGYWRSAGERALSRSANVEASAHLRKGLDELAACPPSSEKSLEEVQLLVAYGSALSALKGSAATEVEQTYARARELCGQLGDSRHLFPVLRGLHSFYVVRGPLRTACSMVEELLETAERDTNPLQLIEANRRLGWCRFCMGDIESGRASLRESLEAYDRAQSTRHILTVGSDPGVIGLANLAWLEGLAGNPWQAVDYSTRAIELARELSFDLGLAYATGMSAALYQSFGDAAKTAQLARETIELARRCGFPYWVAWETGLLGWAMAAQGETESGIEMIEKGLRSYQETGSGLFCAHLSTLLADANLRAGRYDRVLKACEEGFVFSDRTDAHFFDAELHRLEGEGVLGRDADAKGAANCFREAITCARDQGAGLLELRAAIRLAQLEHTRGDATGAARVLAESRGSFRGDPACGEYERASELLRAWD</sequence>
<reference evidence="4 5" key="1">
    <citation type="submission" date="2020-04" db="EMBL/GenBank/DDBJ databases">
        <title>Usitatibacter rugosus gen. nov., sp. nov. and Usitatibacter palustris sp. nov., novel members of Usitatibacteraceae fam. nov. within the order Nitrosomonadales isolated from soil.</title>
        <authorList>
            <person name="Huber K.J."/>
            <person name="Neumann-Schaal M."/>
            <person name="Geppert A."/>
            <person name="Luckner M."/>
            <person name="Wanner G."/>
            <person name="Overmann J."/>
        </authorList>
    </citation>
    <scope>NUCLEOTIDE SEQUENCE [LARGE SCALE GENOMIC DNA]</scope>
    <source>
        <strain evidence="4 5">0125_3</strain>
    </source>
</reference>
<dbReference type="KEGG" id="uru:DSM104443_01507"/>
<feature type="domain" description="Guanylate cyclase" evidence="3">
    <location>
        <begin position="48"/>
        <end position="176"/>
    </location>
</feature>
<dbReference type="InterPro" id="IPR027417">
    <property type="entry name" value="P-loop_NTPase"/>
</dbReference>
<dbReference type="GO" id="GO:0005524">
    <property type="term" value="F:ATP binding"/>
    <property type="evidence" value="ECO:0007669"/>
    <property type="project" value="UniProtKB-KW"/>
</dbReference>
<dbReference type="GO" id="GO:0005737">
    <property type="term" value="C:cytoplasm"/>
    <property type="evidence" value="ECO:0007669"/>
    <property type="project" value="TreeGrafter"/>
</dbReference>
<dbReference type="InterPro" id="IPR011990">
    <property type="entry name" value="TPR-like_helical_dom_sf"/>
</dbReference>
<dbReference type="PANTHER" id="PTHR16305">
    <property type="entry name" value="TESTICULAR SOLUBLE ADENYLYL CYCLASE"/>
    <property type="match status" value="1"/>
</dbReference>
<dbReference type="InterPro" id="IPR041664">
    <property type="entry name" value="AAA_16"/>
</dbReference>
<evidence type="ECO:0000259" key="3">
    <source>
        <dbReference type="PROSITE" id="PS50125"/>
    </source>
</evidence>
<dbReference type="Gene3D" id="3.30.70.1230">
    <property type="entry name" value="Nucleotide cyclase"/>
    <property type="match status" value="1"/>
</dbReference>
<keyword evidence="5" id="KW-1185">Reference proteome</keyword>
<dbReference type="InterPro" id="IPR001054">
    <property type="entry name" value="A/G_cyclase"/>
</dbReference>
<dbReference type="Gene3D" id="1.25.40.10">
    <property type="entry name" value="Tetratricopeptide repeat domain"/>
    <property type="match status" value="1"/>
</dbReference>
<dbReference type="RefSeq" id="WP_171090957.1">
    <property type="nucleotide sequence ID" value="NZ_CP053069.1"/>
</dbReference>
<evidence type="ECO:0000256" key="1">
    <source>
        <dbReference type="ARBA" id="ARBA00022741"/>
    </source>
</evidence>
<dbReference type="GO" id="GO:0004016">
    <property type="term" value="F:adenylate cyclase activity"/>
    <property type="evidence" value="ECO:0007669"/>
    <property type="project" value="UniProtKB-ARBA"/>
</dbReference>